<name>A0A1K1QC20_9BACT</name>
<gene>
    <name evidence="2" type="ORF">SAMN05661012_02685</name>
    <name evidence="3" type="ORF">SR876_16290</name>
</gene>
<evidence type="ECO:0000313" key="2">
    <source>
        <dbReference type="EMBL" id="SFW57480.1"/>
    </source>
</evidence>
<dbReference type="PANTHER" id="PTHR32060">
    <property type="entry name" value="TAIL-SPECIFIC PROTEASE"/>
    <property type="match status" value="1"/>
</dbReference>
<keyword evidence="5" id="KW-1185">Reference proteome</keyword>
<dbReference type="Pfam" id="PF03572">
    <property type="entry name" value="Peptidase_S41"/>
    <property type="match status" value="1"/>
</dbReference>
<dbReference type="EMBL" id="FPIZ01000007">
    <property type="protein sequence ID" value="SFW57480.1"/>
    <property type="molecule type" value="Genomic_DNA"/>
</dbReference>
<dbReference type="SUPFAM" id="SSF52096">
    <property type="entry name" value="ClpP/crotonase"/>
    <property type="match status" value="1"/>
</dbReference>
<evidence type="ECO:0000313" key="4">
    <source>
        <dbReference type="Proteomes" id="UP000183788"/>
    </source>
</evidence>
<organism evidence="2 4">
    <name type="scientific">Chitinophaga sancti</name>
    <dbReference type="NCBI Taxonomy" id="1004"/>
    <lineage>
        <taxon>Bacteria</taxon>
        <taxon>Pseudomonadati</taxon>
        <taxon>Bacteroidota</taxon>
        <taxon>Chitinophagia</taxon>
        <taxon>Chitinophagales</taxon>
        <taxon>Chitinophagaceae</taxon>
        <taxon>Chitinophaga</taxon>
    </lineage>
</organism>
<dbReference type="GO" id="GO:0008236">
    <property type="term" value="F:serine-type peptidase activity"/>
    <property type="evidence" value="ECO:0007669"/>
    <property type="project" value="InterPro"/>
</dbReference>
<dbReference type="OrthoDB" id="7168509at2"/>
<dbReference type="SUPFAM" id="SSF50156">
    <property type="entry name" value="PDZ domain-like"/>
    <property type="match status" value="1"/>
</dbReference>
<dbReference type="GO" id="GO:0004175">
    <property type="term" value="F:endopeptidase activity"/>
    <property type="evidence" value="ECO:0007669"/>
    <property type="project" value="TreeGrafter"/>
</dbReference>
<dbReference type="Pfam" id="PF18294">
    <property type="entry name" value="Pept_S41_N"/>
    <property type="match status" value="1"/>
</dbReference>
<dbReference type="Gene3D" id="3.30.750.170">
    <property type="match status" value="1"/>
</dbReference>
<sequence>MIRPRTIALAAFMAFAACRKDDTPDVRPTGPVTQKETNTWILDSMRYFYLWNSYLPANADTTLNATDYLASIKNAADRFSFLYKPTDPATYPKYMLSRYGILFSIIDKNGPIGVIQLVLPSSVAALNGIKRGDYFTEINNTPITSSNASELTTAMLNGTSTTLAINNKVISLPAQSLGENPIYKQDTFKIKDKVVAYLFYNYFNDTYNTALQQAFQSFKTSGATELILDLRYNPGGSVAAAALLNAMIAPGITEQSLFAKYTGNNHLGNRDITYKSALSVPESGYPISFSTLTDKRLSLSRVFILSGAATASAAELTINSLKPYTQVIQIGEKTFGKDKGAVIISDTRIPWTLMPITYNLFNAKGNGGYTAGITPDYNIDEMSTLPLAAIGDNNDPLIAKALSIINGNARISAGTGSVKHYYNAQLEKAQREMVICR</sequence>
<dbReference type="InterPro" id="IPR029045">
    <property type="entry name" value="ClpP/crotonase-like_dom_sf"/>
</dbReference>
<reference evidence="2 4" key="1">
    <citation type="submission" date="2016-11" db="EMBL/GenBank/DDBJ databases">
        <authorList>
            <person name="Jaros S."/>
            <person name="Januszkiewicz K."/>
            <person name="Wedrychowicz H."/>
        </authorList>
    </citation>
    <scope>NUCLEOTIDE SEQUENCE [LARGE SCALE GENOMIC DNA]</scope>
    <source>
        <strain evidence="2 4">DSM 784</strain>
    </source>
</reference>
<dbReference type="GO" id="GO:0007165">
    <property type="term" value="P:signal transduction"/>
    <property type="evidence" value="ECO:0007669"/>
    <property type="project" value="TreeGrafter"/>
</dbReference>
<dbReference type="GO" id="GO:0006508">
    <property type="term" value="P:proteolysis"/>
    <property type="evidence" value="ECO:0007669"/>
    <property type="project" value="InterPro"/>
</dbReference>
<evidence type="ECO:0000313" key="5">
    <source>
        <dbReference type="Proteomes" id="UP001326715"/>
    </source>
</evidence>
<dbReference type="InterPro" id="IPR036034">
    <property type="entry name" value="PDZ_sf"/>
</dbReference>
<proteinExistence type="predicted"/>
<dbReference type="RefSeq" id="WP_072360769.1">
    <property type="nucleotide sequence ID" value="NZ_CP139972.1"/>
</dbReference>
<dbReference type="AlphaFoldDB" id="A0A1K1QC20"/>
<dbReference type="CDD" id="cd07561">
    <property type="entry name" value="Peptidase_S41_CPP_like"/>
    <property type="match status" value="1"/>
</dbReference>
<dbReference type="STRING" id="1004.SAMN05661012_02685"/>
<reference evidence="3 5" key="2">
    <citation type="submission" date="2023-11" db="EMBL/GenBank/DDBJ databases">
        <title>MicrobeMod: A computational toolkit for identifying prokaryotic methylation and restriction-modification with nanopore sequencing.</title>
        <authorList>
            <person name="Crits-Christoph A."/>
            <person name="Kang S.C."/>
            <person name="Lee H."/>
            <person name="Ostrov N."/>
        </authorList>
    </citation>
    <scope>NUCLEOTIDE SEQUENCE [LARGE SCALE GENOMIC DNA]</scope>
    <source>
        <strain evidence="3 5">ATCC 23090</strain>
    </source>
</reference>
<evidence type="ECO:0000313" key="3">
    <source>
        <dbReference type="EMBL" id="WQG93081.1"/>
    </source>
</evidence>
<dbReference type="PROSITE" id="PS51257">
    <property type="entry name" value="PROKAR_LIPOPROTEIN"/>
    <property type="match status" value="1"/>
</dbReference>
<dbReference type="Proteomes" id="UP000183788">
    <property type="component" value="Unassembled WGS sequence"/>
</dbReference>
<dbReference type="Proteomes" id="UP001326715">
    <property type="component" value="Chromosome"/>
</dbReference>
<dbReference type="EMBL" id="CP140154">
    <property type="protein sequence ID" value="WQG93081.1"/>
    <property type="molecule type" value="Genomic_DNA"/>
</dbReference>
<dbReference type="GO" id="GO:0030288">
    <property type="term" value="C:outer membrane-bounded periplasmic space"/>
    <property type="evidence" value="ECO:0007669"/>
    <property type="project" value="TreeGrafter"/>
</dbReference>
<dbReference type="InterPro" id="IPR041613">
    <property type="entry name" value="Pept_S41_N"/>
</dbReference>
<dbReference type="Gene3D" id="2.30.42.10">
    <property type="match status" value="1"/>
</dbReference>
<dbReference type="InterPro" id="IPR005151">
    <property type="entry name" value="Tail-specific_protease"/>
</dbReference>
<dbReference type="Gene3D" id="3.90.226.10">
    <property type="entry name" value="2-enoyl-CoA Hydratase, Chain A, domain 1"/>
    <property type="match status" value="1"/>
</dbReference>
<protein>
    <submittedName>
        <fullName evidence="2">Peptidase family S41</fullName>
    </submittedName>
    <submittedName>
        <fullName evidence="3">S41 family peptidase</fullName>
    </submittedName>
</protein>
<accession>A0A1K1QC20</accession>
<dbReference type="PANTHER" id="PTHR32060:SF30">
    <property type="entry name" value="CARBOXY-TERMINAL PROCESSING PROTEASE CTPA"/>
    <property type="match status" value="1"/>
</dbReference>
<feature type="domain" description="Tail specific protease" evidence="1">
    <location>
        <begin position="183"/>
        <end position="380"/>
    </location>
</feature>
<evidence type="ECO:0000259" key="1">
    <source>
        <dbReference type="SMART" id="SM00245"/>
    </source>
</evidence>
<dbReference type="SMART" id="SM00245">
    <property type="entry name" value="TSPc"/>
    <property type="match status" value="1"/>
</dbReference>